<evidence type="ECO:0000313" key="2">
    <source>
        <dbReference type="Proteomes" id="UP000271339"/>
    </source>
</evidence>
<keyword evidence="2" id="KW-1185">Reference proteome</keyword>
<evidence type="ECO:0008006" key="3">
    <source>
        <dbReference type="Google" id="ProtNLM"/>
    </source>
</evidence>
<dbReference type="Proteomes" id="UP000271339">
    <property type="component" value="Unassembled WGS sequence"/>
</dbReference>
<dbReference type="RefSeq" id="WP_147437290.1">
    <property type="nucleotide sequence ID" value="NZ_REFC01000015.1"/>
</dbReference>
<dbReference type="PROSITE" id="PS51257">
    <property type="entry name" value="PROKAR_LIPOPROTEIN"/>
    <property type="match status" value="1"/>
</dbReference>
<dbReference type="EMBL" id="REFC01000015">
    <property type="protein sequence ID" value="RMA57052.1"/>
    <property type="molecule type" value="Genomic_DNA"/>
</dbReference>
<sequence length="347" mass="38831">MKMKNFSGIIILLFITLFLASCQKEASELIDETPEETIGANSELLGKLLSASQNKGARDNIIDGSSCISVKLPVNVYANTQLLSINSISDYQLIQAIFDISPIDIDTIEIVFPITVVYEDYNEAEIGSQNELNTAIAACNNFIDDTYRCLDFVYPISCFIYNIQNEQTGSVTLQNDLEWFYYLEYLTEDLLIAIDYQMEVMINGSILQINSNQELLAAFASANCEIDPGGGIDPDVEALRTVMMDGTWRIAQFLDDGNDETADYNGFNFTFMNGITVYATNGSDHVYGIWVVSLLLDELNFEFDMDSPINGADDDAYKITDFNENWVTMITRDSSGNVEDTLIFNKN</sequence>
<name>A0A3L9YRE9_9FLAO</name>
<protein>
    <recommendedName>
        <fullName evidence="3">Lipoprotein</fullName>
    </recommendedName>
</protein>
<gene>
    <name evidence="1" type="ORF">BXY75_2933</name>
</gene>
<dbReference type="AlphaFoldDB" id="A0A3L9YRE9"/>
<proteinExistence type="predicted"/>
<evidence type="ECO:0000313" key="1">
    <source>
        <dbReference type="EMBL" id="RMA57052.1"/>
    </source>
</evidence>
<dbReference type="OrthoDB" id="832379at2"/>
<organism evidence="1 2">
    <name type="scientific">Ulvibacter antarcticus</name>
    <dbReference type="NCBI Taxonomy" id="442714"/>
    <lineage>
        <taxon>Bacteria</taxon>
        <taxon>Pseudomonadati</taxon>
        <taxon>Bacteroidota</taxon>
        <taxon>Flavobacteriia</taxon>
        <taxon>Flavobacteriales</taxon>
        <taxon>Flavobacteriaceae</taxon>
        <taxon>Ulvibacter</taxon>
    </lineage>
</organism>
<reference evidence="1 2" key="1">
    <citation type="submission" date="2018-10" db="EMBL/GenBank/DDBJ databases">
        <title>Genomic Encyclopedia of Archaeal and Bacterial Type Strains, Phase II (KMG-II): from individual species to whole genera.</title>
        <authorList>
            <person name="Goeker M."/>
        </authorList>
    </citation>
    <scope>NUCLEOTIDE SEQUENCE [LARGE SCALE GENOMIC DNA]</scope>
    <source>
        <strain evidence="1 2">DSM 23424</strain>
    </source>
</reference>
<accession>A0A3L9YRE9</accession>
<comment type="caution">
    <text evidence="1">The sequence shown here is derived from an EMBL/GenBank/DDBJ whole genome shotgun (WGS) entry which is preliminary data.</text>
</comment>